<evidence type="ECO:0000256" key="8">
    <source>
        <dbReference type="PROSITE-ProRule" id="PRU00076"/>
    </source>
</evidence>
<sequence>MGHNSSMIYRIFSIVFIFIYTINNVQTASIPKRGNEVLQILKDIKEKVKEGTQCLPPSKYFAGSCYTYMKLLPASSWEEAHDNCLSLPKVLDAGLLVIDSIAEYEFVERDLIGRKSGSDSVSVYLGLRKMNDTWLWSNNIPLQETSLNRYWVDNNEQLAYECGVIWLARNISVLTAAACAEQALRPYVCKHTIDRCYNNSGGCGKYGTCVNIPLMNSYKCRCRFLYSGDRCDGWSSQGLQAIVGGIIIIIAFIGSYFINLDRTGDQWSFRKSTVEHYQAATIYSPSRPTSYMPRTPNAIDRIIRNPCLPDQPDFVDMPIENEKLPRHSSSSTPPPFRPSIGQPLERKHRYSFRLSVQEFEISSHIQSLFIKPKRLILISLPIALTIAIGLTIFYVRRYVKNHIHHSSYSNSTGLFQFCTLYENNYYVNLLTLPIAVVIIIIIICNQTRIAYYRLNRKRSTEKFSIYSPIPFNPFSKVNRFDTMVLSGIVSHEILQIIEEIFLKATQIKILTMSGPLFDLVRQIGLVIIIGMRYYPVYTVIEMTNANVLYYALCALYMWTDLILRVFEQSYCVDIGPLIRTWHKLQQLQNETASKLAASSFMQTTTAMNSNYDRSHSSSRLRTFSQKTLGSLSLGRPRPLSTTMPSTLQSNLLNTNPSHSLNWSSIYLNYSFVDRNESQSTFDQFNIDSSVIGILKYAPYYLCLTYICLRLTYLSMSKFYNLLLCCNKETNGSHKQSSKHIYHEPDLHSSQKLSVEYRYVRHLLQKTQRTLIENNKKIPFFKSLLYKIYRPNKYFSYSKQILNMYMIAFMLTYYLTFNILQGGFYIIEKVYSIFSIPLIVLTENIDIPLPKPMNLKYEIIFACILTAIIYYGQLLWGMKNYQKHMLDVYKGNFIDIPPRSAFKSARLMSQHAHYPGYCLAYLGFGYITMGNIIFVAIIILRVIWKNLFLFEQVAKVVIPILVIYLSKCILIWFLSRTFFLQKHGQTMALKNLRSFFVFSYFNFFFDCFLGIISCGLRVTQATIAAIVFLPRLDYCIFGRTLEKLDSGFISYVSFIHMECLHTHPVLVYYCSLVNDKVDRRNEYSRSNKREIRHTEMYAYTRRQRAMFRWYLAYTLIRNTHLVQLRKYQVLNLQLSAAESFNEFLERTVFNRFQSSTLTRFPFTKSQATLQRGGIVDSNTIIRNQKAACTSSLLGNEEHDERKPSF</sequence>
<keyword evidence="8" id="KW-0245">EGF-like domain</keyword>
<keyword evidence="3" id="KW-1003">Cell membrane</keyword>
<comment type="caution">
    <text evidence="13">The sequence shown here is derived from an EMBL/GenBank/DDBJ whole genome shotgun (WGS) entry which is preliminary data.</text>
</comment>
<dbReference type="InterPro" id="IPR016187">
    <property type="entry name" value="CTDL_fold"/>
</dbReference>
<reference evidence="13" key="1">
    <citation type="submission" date="2021-02" db="EMBL/GenBank/DDBJ databases">
        <authorList>
            <person name="Nowell W R."/>
        </authorList>
    </citation>
    <scope>NUCLEOTIDE SEQUENCE</scope>
</reference>
<dbReference type="PANTHER" id="PTHR21444:SF15">
    <property type="entry name" value="RECEPTOR FOR RETINOL UPTAKE STRA6"/>
    <property type="match status" value="1"/>
</dbReference>
<dbReference type="AlphaFoldDB" id="A0A814FN54"/>
<feature type="disulfide bond" evidence="8">
    <location>
        <begin position="222"/>
        <end position="231"/>
    </location>
</feature>
<dbReference type="GO" id="GO:0005886">
    <property type="term" value="C:plasma membrane"/>
    <property type="evidence" value="ECO:0007669"/>
    <property type="project" value="UniProtKB-SubCell"/>
</dbReference>
<dbReference type="SUPFAM" id="SSF56436">
    <property type="entry name" value="C-type lectin-like"/>
    <property type="match status" value="1"/>
</dbReference>
<name>A0A814FN54_9BILA</name>
<keyword evidence="7" id="KW-0675">Receptor</keyword>
<dbReference type="InterPro" id="IPR001304">
    <property type="entry name" value="C-type_lectin-like"/>
</dbReference>
<dbReference type="EMBL" id="CAJNOV010000104">
    <property type="protein sequence ID" value="CAF0985188.1"/>
    <property type="molecule type" value="Genomic_DNA"/>
</dbReference>
<keyword evidence="8" id="KW-1015">Disulfide bond</keyword>
<dbReference type="Gene3D" id="3.10.100.10">
    <property type="entry name" value="Mannose-Binding Protein A, subunit A"/>
    <property type="match status" value="1"/>
</dbReference>
<feature type="transmembrane region" description="Helical" evidence="9">
    <location>
        <begin position="955"/>
        <end position="973"/>
    </location>
</feature>
<keyword evidence="5 9" id="KW-1133">Transmembrane helix</keyword>
<feature type="transmembrane region" description="Helical" evidence="9">
    <location>
        <begin position="239"/>
        <end position="260"/>
    </location>
</feature>
<dbReference type="InterPro" id="IPR000742">
    <property type="entry name" value="EGF"/>
</dbReference>
<dbReference type="GO" id="GO:0071939">
    <property type="term" value="P:vitamin A import into cell"/>
    <property type="evidence" value="ECO:0007669"/>
    <property type="project" value="TreeGrafter"/>
</dbReference>
<accession>A0A814FN54</accession>
<organism evidence="13 14">
    <name type="scientific">Rotaria magnacalcarata</name>
    <dbReference type="NCBI Taxonomy" id="392030"/>
    <lineage>
        <taxon>Eukaryota</taxon>
        <taxon>Metazoa</taxon>
        <taxon>Spiralia</taxon>
        <taxon>Gnathifera</taxon>
        <taxon>Rotifera</taxon>
        <taxon>Eurotatoria</taxon>
        <taxon>Bdelloidea</taxon>
        <taxon>Philodinida</taxon>
        <taxon>Philodinidae</taxon>
        <taxon>Rotaria</taxon>
    </lineage>
</organism>
<feature type="chain" id="PRO_5032627946" description="EGF-like domain-containing protein" evidence="10">
    <location>
        <begin position="28"/>
        <end position="1204"/>
    </location>
</feature>
<evidence type="ECO:0000256" key="6">
    <source>
        <dbReference type="ARBA" id="ARBA00023136"/>
    </source>
</evidence>
<dbReference type="CDD" id="cd00054">
    <property type="entry name" value="EGF_CA"/>
    <property type="match status" value="1"/>
</dbReference>
<feature type="signal peptide" evidence="10">
    <location>
        <begin position="1"/>
        <end position="27"/>
    </location>
</feature>
<dbReference type="GO" id="GO:0038023">
    <property type="term" value="F:signaling receptor activity"/>
    <property type="evidence" value="ECO:0007669"/>
    <property type="project" value="InterPro"/>
</dbReference>
<evidence type="ECO:0000256" key="7">
    <source>
        <dbReference type="ARBA" id="ARBA00023170"/>
    </source>
</evidence>
<dbReference type="InterPro" id="IPR026612">
    <property type="entry name" value="STRA6-like"/>
</dbReference>
<dbReference type="SMART" id="SM00034">
    <property type="entry name" value="CLECT"/>
    <property type="match status" value="1"/>
</dbReference>
<keyword evidence="4 9" id="KW-0812">Transmembrane</keyword>
<evidence type="ECO:0000256" key="4">
    <source>
        <dbReference type="ARBA" id="ARBA00022692"/>
    </source>
</evidence>
<evidence type="ECO:0000256" key="1">
    <source>
        <dbReference type="ARBA" id="ARBA00004651"/>
    </source>
</evidence>
<dbReference type="PROSITE" id="PS50041">
    <property type="entry name" value="C_TYPE_LECTIN_2"/>
    <property type="match status" value="1"/>
</dbReference>
<dbReference type="GO" id="GO:0034632">
    <property type="term" value="F:retinol transmembrane transporter activity"/>
    <property type="evidence" value="ECO:0007669"/>
    <property type="project" value="InterPro"/>
</dbReference>
<keyword evidence="6 9" id="KW-0472">Membrane</keyword>
<evidence type="ECO:0000313" key="14">
    <source>
        <dbReference type="Proteomes" id="UP000663855"/>
    </source>
</evidence>
<comment type="subcellular location">
    <subcellularLocation>
        <location evidence="1">Cell membrane</location>
        <topology evidence="1">Multi-pass membrane protein</topology>
    </subcellularLocation>
</comment>
<dbReference type="PROSITE" id="PS50026">
    <property type="entry name" value="EGF_3"/>
    <property type="match status" value="1"/>
</dbReference>
<evidence type="ECO:0008006" key="15">
    <source>
        <dbReference type="Google" id="ProtNLM"/>
    </source>
</evidence>
<keyword evidence="10" id="KW-0732">Signal</keyword>
<evidence type="ECO:0000313" key="13">
    <source>
        <dbReference type="EMBL" id="CAF0985188.1"/>
    </source>
</evidence>
<evidence type="ECO:0000256" key="10">
    <source>
        <dbReference type="SAM" id="SignalP"/>
    </source>
</evidence>
<evidence type="ECO:0000256" key="2">
    <source>
        <dbReference type="ARBA" id="ARBA00022448"/>
    </source>
</evidence>
<evidence type="ECO:0000256" key="3">
    <source>
        <dbReference type="ARBA" id="ARBA00022475"/>
    </source>
</evidence>
<evidence type="ECO:0000256" key="9">
    <source>
        <dbReference type="SAM" id="Phobius"/>
    </source>
</evidence>
<feature type="transmembrane region" description="Helical" evidence="9">
    <location>
        <begin position="858"/>
        <end position="875"/>
    </location>
</feature>
<dbReference type="PROSITE" id="PS00022">
    <property type="entry name" value="EGF_1"/>
    <property type="match status" value="1"/>
</dbReference>
<feature type="disulfide bond" evidence="8">
    <location>
        <begin position="203"/>
        <end position="220"/>
    </location>
</feature>
<gene>
    <name evidence="13" type="ORF">CJN711_LOCUS1562</name>
</gene>
<feature type="transmembrane region" description="Helical" evidence="9">
    <location>
        <begin position="801"/>
        <end position="826"/>
    </location>
</feature>
<feature type="transmembrane region" description="Helical" evidence="9">
    <location>
        <begin position="917"/>
        <end position="943"/>
    </location>
</feature>
<feature type="transmembrane region" description="Helical" evidence="9">
    <location>
        <begin position="425"/>
        <end position="444"/>
    </location>
</feature>
<dbReference type="Proteomes" id="UP000663855">
    <property type="component" value="Unassembled WGS sequence"/>
</dbReference>
<feature type="transmembrane region" description="Helical" evidence="9">
    <location>
        <begin position="547"/>
        <end position="566"/>
    </location>
</feature>
<dbReference type="InterPro" id="IPR016186">
    <property type="entry name" value="C-type_lectin-like/link_sf"/>
</dbReference>
<evidence type="ECO:0000259" key="11">
    <source>
        <dbReference type="PROSITE" id="PS50026"/>
    </source>
</evidence>
<keyword evidence="2" id="KW-0813">Transport</keyword>
<evidence type="ECO:0000256" key="5">
    <source>
        <dbReference type="ARBA" id="ARBA00022989"/>
    </source>
</evidence>
<dbReference type="Pfam" id="PF14752">
    <property type="entry name" value="RBP_receptor"/>
    <property type="match status" value="1"/>
</dbReference>
<feature type="domain" description="C-type lectin" evidence="12">
    <location>
        <begin position="61"/>
        <end position="190"/>
    </location>
</feature>
<proteinExistence type="predicted"/>
<comment type="caution">
    <text evidence="8">Lacks conserved residue(s) required for the propagation of feature annotation.</text>
</comment>
<feature type="domain" description="EGF-like" evidence="11">
    <location>
        <begin position="192"/>
        <end position="232"/>
    </location>
</feature>
<dbReference type="PANTHER" id="PTHR21444">
    <property type="entry name" value="COILED-COIL DOMAIN-CONTAINING PROTEIN 180"/>
    <property type="match status" value="1"/>
</dbReference>
<feature type="transmembrane region" description="Helical" evidence="9">
    <location>
        <begin position="375"/>
        <end position="395"/>
    </location>
</feature>
<protein>
    <recommendedName>
        <fullName evidence="15">EGF-like domain-containing protein</fullName>
    </recommendedName>
</protein>
<feature type="transmembrane region" description="Helical" evidence="9">
    <location>
        <begin position="994"/>
        <end position="1017"/>
    </location>
</feature>
<evidence type="ECO:0000259" key="12">
    <source>
        <dbReference type="PROSITE" id="PS50041"/>
    </source>
</evidence>
<dbReference type="Gene3D" id="2.10.25.10">
    <property type="entry name" value="Laminin"/>
    <property type="match status" value="1"/>
</dbReference>